<dbReference type="AlphaFoldDB" id="A0A0D1YJX8"/>
<dbReference type="HOGENOM" id="CLU_1540068_0_0_1"/>
<evidence type="ECO:0000313" key="4">
    <source>
        <dbReference type="Proteomes" id="UP000053599"/>
    </source>
</evidence>
<dbReference type="STRING" id="1016849.A0A0D1YJX8"/>
<evidence type="ECO:0000313" key="3">
    <source>
        <dbReference type="EMBL" id="KIV81314.1"/>
    </source>
</evidence>
<dbReference type="InterPro" id="IPR050300">
    <property type="entry name" value="GDXG_lipolytic_enzyme"/>
</dbReference>
<dbReference type="EMBL" id="KN846952">
    <property type="protein sequence ID" value="KIV81314.1"/>
    <property type="molecule type" value="Genomic_DNA"/>
</dbReference>
<evidence type="ECO:0000259" key="2">
    <source>
        <dbReference type="Pfam" id="PF07859"/>
    </source>
</evidence>
<dbReference type="GO" id="GO:0016787">
    <property type="term" value="F:hydrolase activity"/>
    <property type="evidence" value="ECO:0007669"/>
    <property type="project" value="UniProtKB-KW"/>
</dbReference>
<dbReference type="InterPro" id="IPR029058">
    <property type="entry name" value="AB_hydrolase_fold"/>
</dbReference>
<keyword evidence="1" id="KW-0378">Hydrolase</keyword>
<dbReference type="Gene3D" id="3.40.50.1820">
    <property type="entry name" value="alpha/beta hydrolase"/>
    <property type="match status" value="1"/>
</dbReference>
<name>A0A0D1YJX8_9EURO</name>
<dbReference type="PANTHER" id="PTHR48081:SF31">
    <property type="entry name" value="STERYL ACETYL HYDROLASE MUG81-RELATED"/>
    <property type="match status" value="1"/>
</dbReference>
<dbReference type="Proteomes" id="UP000053599">
    <property type="component" value="Unassembled WGS sequence"/>
</dbReference>
<sequence>MAPNAQYPTQLRQAVYAFRYLIEELSMPCSRIMIGGDSAGGNLAMALLSQLAHPSPIAPIVKTPQPVLGVFLLSPWVTFSVDAPSMTSNIYKDCIDVRTVHKWSREFLGTTPEDSYNIPLNADPEWWPSLKVVDVYIAAGCNEVFLDDIVALANKFKVGTMLNLFIPFQGAKSI</sequence>
<reference evidence="3 4" key="1">
    <citation type="submission" date="2015-01" db="EMBL/GenBank/DDBJ databases">
        <title>The Genome Sequence of Exophiala sideris CBS121828.</title>
        <authorList>
            <consortium name="The Broad Institute Genomics Platform"/>
            <person name="Cuomo C."/>
            <person name="de Hoog S."/>
            <person name="Gorbushina A."/>
            <person name="Stielow B."/>
            <person name="Teixiera M."/>
            <person name="Abouelleil A."/>
            <person name="Chapman S.B."/>
            <person name="Priest M."/>
            <person name="Young S.K."/>
            <person name="Wortman J."/>
            <person name="Nusbaum C."/>
            <person name="Birren B."/>
        </authorList>
    </citation>
    <scope>NUCLEOTIDE SEQUENCE [LARGE SCALE GENOMIC DNA]</scope>
    <source>
        <strain evidence="3 4">CBS 121828</strain>
    </source>
</reference>
<accession>A0A0D1YJX8</accession>
<evidence type="ECO:0000256" key="1">
    <source>
        <dbReference type="ARBA" id="ARBA00022801"/>
    </source>
</evidence>
<organism evidence="3 4">
    <name type="scientific">Exophiala sideris</name>
    <dbReference type="NCBI Taxonomy" id="1016849"/>
    <lineage>
        <taxon>Eukaryota</taxon>
        <taxon>Fungi</taxon>
        <taxon>Dikarya</taxon>
        <taxon>Ascomycota</taxon>
        <taxon>Pezizomycotina</taxon>
        <taxon>Eurotiomycetes</taxon>
        <taxon>Chaetothyriomycetidae</taxon>
        <taxon>Chaetothyriales</taxon>
        <taxon>Herpotrichiellaceae</taxon>
        <taxon>Exophiala</taxon>
    </lineage>
</organism>
<gene>
    <name evidence="3" type="ORF">PV11_03506</name>
</gene>
<feature type="domain" description="Alpha/beta hydrolase fold-3" evidence="2">
    <location>
        <begin position="1"/>
        <end position="157"/>
    </location>
</feature>
<proteinExistence type="predicted"/>
<dbReference type="PANTHER" id="PTHR48081">
    <property type="entry name" value="AB HYDROLASE SUPERFAMILY PROTEIN C4A8.06C"/>
    <property type="match status" value="1"/>
</dbReference>
<protein>
    <recommendedName>
        <fullName evidence="2">Alpha/beta hydrolase fold-3 domain-containing protein</fullName>
    </recommendedName>
</protein>
<dbReference type="Pfam" id="PF07859">
    <property type="entry name" value="Abhydrolase_3"/>
    <property type="match status" value="1"/>
</dbReference>
<dbReference type="OrthoDB" id="2152029at2759"/>
<dbReference type="SUPFAM" id="SSF53474">
    <property type="entry name" value="alpha/beta-Hydrolases"/>
    <property type="match status" value="1"/>
</dbReference>
<dbReference type="InterPro" id="IPR013094">
    <property type="entry name" value="AB_hydrolase_3"/>
</dbReference>